<dbReference type="PANTHER" id="PTHR43802:SF1">
    <property type="entry name" value="IP11341P-RELATED"/>
    <property type="match status" value="1"/>
</dbReference>
<dbReference type="EMBL" id="JENJ01000040">
    <property type="protein sequence ID" value="KGM95442.1"/>
    <property type="molecule type" value="Genomic_DNA"/>
</dbReference>
<accession>A0A0A0I3P7</accession>
<keyword evidence="3" id="KW-0456">Lyase</keyword>
<dbReference type="Gene3D" id="1.10.12.10">
    <property type="entry name" value="Lyase 2-enoyl-coa Hydratase, Chain A, domain 2"/>
    <property type="match status" value="1"/>
</dbReference>
<organism evidence="4 5">
    <name type="scientific">Clostridium novyi A str. 4552</name>
    <dbReference type="NCBI Taxonomy" id="1444289"/>
    <lineage>
        <taxon>Bacteria</taxon>
        <taxon>Bacillati</taxon>
        <taxon>Bacillota</taxon>
        <taxon>Clostridia</taxon>
        <taxon>Eubacteriales</taxon>
        <taxon>Clostridiaceae</taxon>
        <taxon>Clostridium</taxon>
    </lineage>
</organism>
<dbReference type="SUPFAM" id="SSF52096">
    <property type="entry name" value="ClpP/crotonase"/>
    <property type="match status" value="1"/>
</dbReference>
<dbReference type="InterPro" id="IPR029045">
    <property type="entry name" value="ClpP/crotonase-like_dom_sf"/>
</dbReference>
<comment type="similarity">
    <text evidence="2">Belongs to the enoyl-CoA hydratase/isomerase family.</text>
</comment>
<dbReference type="FunFam" id="3.90.226.10:FF:000009">
    <property type="entry name" value="Carnitinyl-CoA dehydratase"/>
    <property type="match status" value="1"/>
</dbReference>
<protein>
    <submittedName>
        <fullName evidence="4">Enoyl-CoA hydratase</fullName>
    </submittedName>
</protein>
<dbReference type="AlphaFoldDB" id="A0A0A0I3P7"/>
<evidence type="ECO:0000313" key="5">
    <source>
        <dbReference type="Proteomes" id="UP000030012"/>
    </source>
</evidence>
<dbReference type="Proteomes" id="UP000030012">
    <property type="component" value="Unassembled WGS sequence"/>
</dbReference>
<evidence type="ECO:0000256" key="2">
    <source>
        <dbReference type="ARBA" id="ARBA00005254"/>
    </source>
</evidence>
<evidence type="ECO:0000256" key="1">
    <source>
        <dbReference type="ARBA" id="ARBA00005189"/>
    </source>
</evidence>
<dbReference type="PANTHER" id="PTHR43802">
    <property type="entry name" value="ENOYL-COA HYDRATASE"/>
    <property type="match status" value="1"/>
</dbReference>
<name>A0A0A0I3P7_CLONO</name>
<sequence length="258" mass="28074">MVNKKNILTKLEDGVLVITINRDERRNAIDPETSAEMEEILNEAEDNMNVRAIVITGAGSRSFCSGEDLAAYDDNGTCQTIMAHGFAGITERISAKPIIAACNGTAIAGGLEIALSCDIIVASEEARFGLSEVKVGFLATSGGLIRLPNVIPRKIATEMVLTGKLISAQRAYEVGLVNHVVPKDEVLNKALEIAKLIAKNAPLSLKLSKQIFHVATQSSFEDAQRFCNVCWDYIEKTEDAIEGPQAFLEKREPNWKGR</sequence>
<dbReference type="OrthoDB" id="9775794at2"/>
<comment type="pathway">
    <text evidence="1">Lipid metabolism.</text>
</comment>
<dbReference type="InterPro" id="IPR014748">
    <property type="entry name" value="Enoyl-CoA_hydra_C"/>
</dbReference>
<dbReference type="RefSeq" id="WP_039255744.1">
    <property type="nucleotide sequence ID" value="NZ_JENJ01000040.1"/>
</dbReference>
<evidence type="ECO:0000313" key="4">
    <source>
        <dbReference type="EMBL" id="KGM95442.1"/>
    </source>
</evidence>
<proteinExistence type="inferred from homology"/>
<dbReference type="CDD" id="cd06558">
    <property type="entry name" value="crotonase-like"/>
    <property type="match status" value="1"/>
</dbReference>
<dbReference type="Pfam" id="PF00378">
    <property type="entry name" value="ECH_1"/>
    <property type="match status" value="1"/>
</dbReference>
<reference evidence="4 5" key="1">
    <citation type="submission" date="2014-01" db="EMBL/GenBank/DDBJ databases">
        <title>Plasmidome dynamics in the species complex Clostridium novyi sensu lato converts strains of independent lineages into distinctly different pathogens.</title>
        <authorList>
            <person name="Skarin H."/>
            <person name="Segerman B."/>
        </authorList>
    </citation>
    <scope>NUCLEOTIDE SEQUENCE [LARGE SCALE GENOMIC DNA]</scope>
    <source>
        <strain evidence="4 5">4552</strain>
    </source>
</reference>
<evidence type="ECO:0000256" key="3">
    <source>
        <dbReference type="ARBA" id="ARBA00023239"/>
    </source>
</evidence>
<dbReference type="InterPro" id="IPR001753">
    <property type="entry name" value="Enoyl-CoA_hydra/iso"/>
</dbReference>
<gene>
    <name evidence="4" type="ORF">Z968_09160</name>
</gene>
<dbReference type="Gene3D" id="3.90.226.10">
    <property type="entry name" value="2-enoyl-CoA Hydratase, Chain A, domain 1"/>
    <property type="match status" value="1"/>
</dbReference>
<dbReference type="GO" id="GO:0016829">
    <property type="term" value="F:lyase activity"/>
    <property type="evidence" value="ECO:0007669"/>
    <property type="project" value="UniProtKB-KW"/>
</dbReference>
<comment type="caution">
    <text evidence="4">The sequence shown here is derived from an EMBL/GenBank/DDBJ whole genome shotgun (WGS) entry which is preliminary data.</text>
</comment>